<gene>
    <name evidence="1" type="ORF">J512_4318</name>
</gene>
<dbReference type="PATRIC" id="fig|1310613.3.peg.4093"/>
<sequence length="46" mass="4911">MQTNSSELNNDAGTLLSFNGFNINTQQLSNQAGQIVEAGTQILLTN</sequence>
<evidence type="ECO:0000313" key="2">
    <source>
        <dbReference type="Proteomes" id="UP000020595"/>
    </source>
</evidence>
<accession>A0A009IC45</accession>
<protein>
    <submittedName>
        <fullName evidence="1">Filamentous hemagglutinin outer membrane domain protein</fullName>
    </submittedName>
</protein>
<evidence type="ECO:0000313" key="1">
    <source>
        <dbReference type="EMBL" id="EXB02209.1"/>
    </source>
</evidence>
<dbReference type="EMBL" id="JEWH01000135">
    <property type="protein sequence ID" value="EXB02209.1"/>
    <property type="molecule type" value="Genomic_DNA"/>
</dbReference>
<organism evidence="1 2">
    <name type="scientific">Acinetobacter baumannii (strain 1295743)</name>
    <dbReference type="NCBI Taxonomy" id="1310613"/>
    <lineage>
        <taxon>Bacteria</taxon>
        <taxon>Pseudomonadati</taxon>
        <taxon>Pseudomonadota</taxon>
        <taxon>Gammaproteobacteria</taxon>
        <taxon>Moraxellales</taxon>
        <taxon>Moraxellaceae</taxon>
        <taxon>Acinetobacter</taxon>
        <taxon>Acinetobacter calcoaceticus/baumannii complex</taxon>
    </lineage>
</organism>
<dbReference type="Proteomes" id="UP000020595">
    <property type="component" value="Unassembled WGS sequence"/>
</dbReference>
<proteinExistence type="predicted"/>
<name>A0A009IC45_ACIB9</name>
<comment type="caution">
    <text evidence="1">The sequence shown here is derived from an EMBL/GenBank/DDBJ whole genome shotgun (WGS) entry which is preliminary data.</text>
</comment>
<reference evidence="1 2" key="1">
    <citation type="submission" date="2014-02" db="EMBL/GenBank/DDBJ databases">
        <title>Comparative genomics and transcriptomics to identify genetic mechanisms underlying the emergence of carbapenem resistant Acinetobacter baumannii (CRAb).</title>
        <authorList>
            <person name="Harris A.D."/>
            <person name="Johnson K.J."/>
            <person name="George J."/>
            <person name="Shefchek K."/>
            <person name="Daugherty S.C."/>
            <person name="Parankush S."/>
            <person name="Sadzewicz L."/>
            <person name="Tallon L."/>
            <person name="Sengamalay N."/>
            <person name="Hazen T.H."/>
            <person name="Rasko D.A."/>
        </authorList>
    </citation>
    <scope>NUCLEOTIDE SEQUENCE [LARGE SCALE GENOMIC DNA]</scope>
    <source>
        <strain evidence="1 2">1295743</strain>
    </source>
</reference>
<dbReference type="AlphaFoldDB" id="A0A009IC45"/>